<feature type="region of interest" description="Disordered" evidence="2">
    <location>
        <begin position="668"/>
        <end position="687"/>
    </location>
</feature>
<evidence type="ECO:0000256" key="1">
    <source>
        <dbReference type="SAM" id="Coils"/>
    </source>
</evidence>
<dbReference type="GO" id="GO:0007059">
    <property type="term" value="P:chromosome segregation"/>
    <property type="evidence" value="ECO:0007669"/>
    <property type="project" value="TreeGrafter"/>
</dbReference>
<dbReference type="Proteomes" id="UP000290975">
    <property type="component" value="Unassembled WGS sequence"/>
</dbReference>
<dbReference type="GO" id="GO:0005694">
    <property type="term" value="C:chromosome"/>
    <property type="evidence" value="ECO:0007669"/>
    <property type="project" value="TreeGrafter"/>
</dbReference>
<evidence type="ECO:0000313" key="4">
    <source>
        <dbReference type="EMBL" id="GBH32875.1"/>
    </source>
</evidence>
<dbReference type="Gene3D" id="1.10.10.2830">
    <property type="match status" value="1"/>
</dbReference>
<organism evidence="4 5">
    <name type="scientific">Sphingobium xenophagum</name>
    <dbReference type="NCBI Taxonomy" id="121428"/>
    <lineage>
        <taxon>Bacteria</taxon>
        <taxon>Pseudomonadati</taxon>
        <taxon>Pseudomonadota</taxon>
        <taxon>Alphaproteobacteria</taxon>
        <taxon>Sphingomonadales</taxon>
        <taxon>Sphingomonadaceae</taxon>
        <taxon>Sphingobium</taxon>
    </lineage>
</organism>
<dbReference type="SUPFAM" id="SSF109709">
    <property type="entry name" value="KorB DNA-binding domain-like"/>
    <property type="match status" value="1"/>
</dbReference>
<comment type="caution">
    <text evidence="4">The sequence shown here is derived from an EMBL/GenBank/DDBJ whole genome shotgun (WGS) entry which is preliminary data.</text>
</comment>
<dbReference type="SUPFAM" id="SSF110849">
    <property type="entry name" value="ParB/Sulfiredoxin"/>
    <property type="match status" value="1"/>
</dbReference>
<dbReference type="InterPro" id="IPR036086">
    <property type="entry name" value="ParB/Sulfiredoxin_sf"/>
</dbReference>
<dbReference type="EMBL" id="BBQY01000049">
    <property type="protein sequence ID" value="GBH32875.1"/>
    <property type="molecule type" value="Genomic_DNA"/>
</dbReference>
<dbReference type="SMART" id="SM00470">
    <property type="entry name" value="ParB"/>
    <property type="match status" value="1"/>
</dbReference>
<name>A0A401J8D8_SPHXE</name>
<dbReference type="InterPro" id="IPR041468">
    <property type="entry name" value="HTH_ParB/Spo0J"/>
</dbReference>
<evidence type="ECO:0000259" key="3">
    <source>
        <dbReference type="SMART" id="SM00470"/>
    </source>
</evidence>
<dbReference type="CDD" id="cd16406">
    <property type="entry name" value="ParB_N_like"/>
    <property type="match status" value="1"/>
</dbReference>
<evidence type="ECO:0000256" key="2">
    <source>
        <dbReference type="SAM" id="MobiDB-lite"/>
    </source>
</evidence>
<dbReference type="PANTHER" id="PTHR33375:SF7">
    <property type="entry name" value="CHROMOSOME 2-PARTITIONING PROTEIN PARB-RELATED"/>
    <property type="match status" value="1"/>
</dbReference>
<feature type="region of interest" description="Disordered" evidence="2">
    <location>
        <begin position="384"/>
        <end position="413"/>
    </location>
</feature>
<dbReference type="InterPro" id="IPR050336">
    <property type="entry name" value="Chromosome_partition/occlusion"/>
</dbReference>
<feature type="compositionally biased region" description="Acidic residues" evidence="2">
    <location>
        <begin position="386"/>
        <end position="402"/>
    </location>
</feature>
<sequence>MNQLPILVAAANLSKSPSNVRKSSDAVADAQLEANIAAKGIRQNLIGVPVARKKGHYRIAAGGRRLDAVHRLIEKGVFGPDYQVPVLVLRDAKDAIATSLEENFFKLSMNPADTCRAFQDIVETEGKTPAEIAKRFGLTERFVLGRLRLADLAPCIFDALRDGEISLEIATAYASSPDAVRQAQIFETLGQSYYRNNLNEIRRQLAQGSYSGNDPKALLVGPHAYVAAGGRIDSDLFTDDASEMWIDGDLLDQLATDRLAQAAQAIREREGFGDVRIVSGTHIAYSATWDLKPIEGEQPPLTPEQEQRLADIEVELEAFENPVETDETEEEVEARYDRLNAEYEAIRQRAPILTEEQKASALAYVVIGSDGQPRVHEQLYHVPAEQADDAQDSTGDDDEVDADADRAPAQVVPGQPKISQRLADELAEMKAELLRVHIASDPRFALDLATFCMADAATRTYGSAERATDLRANAPASPLHGYESDTPAADQWLKLEKDLDRCWINHADVRTRYDAFCALSQEARAAWFSWAIARTVQAVPAGRTGSVFLDHLGVKCGIDVTAWWRPTARNYFDRVSKAMILQAFETVGGLELSSRYAASKKHDLALSAERLFSGDLIVEAEVKERALQWLPDAMRFVPVGEAEASLTGDGDADCGVGRVSVDGDAAAEALAEAPDEDSGEDRVAQAA</sequence>
<feature type="domain" description="ParB-like N-terminal" evidence="3">
    <location>
        <begin position="6"/>
        <end position="104"/>
    </location>
</feature>
<protein>
    <submittedName>
        <fullName evidence="4">Chromosome partitioning protein, ParB family</fullName>
    </submittedName>
</protein>
<keyword evidence="1" id="KW-0175">Coiled coil</keyword>
<evidence type="ECO:0000313" key="5">
    <source>
        <dbReference type="Proteomes" id="UP000290975"/>
    </source>
</evidence>
<dbReference type="Gene3D" id="3.90.1530.30">
    <property type="match status" value="1"/>
</dbReference>
<reference evidence="4 5" key="1">
    <citation type="submission" date="2014-12" db="EMBL/GenBank/DDBJ databases">
        <title>Whole genome sequencing of Sphingobium xenophagum OW59.</title>
        <authorList>
            <person name="Ohta Y."/>
            <person name="Nishi S."/>
            <person name="Hatada Y."/>
        </authorList>
    </citation>
    <scope>NUCLEOTIDE SEQUENCE [LARGE SCALE GENOMIC DNA]</scope>
    <source>
        <strain evidence="4 5">OW59</strain>
    </source>
</reference>
<gene>
    <name evidence="4" type="ORF">MBESOW_P4104</name>
</gene>
<proteinExistence type="predicted"/>
<dbReference type="Pfam" id="PF02195">
    <property type="entry name" value="ParB_N"/>
    <property type="match status" value="1"/>
</dbReference>
<dbReference type="AlphaFoldDB" id="A0A401J8D8"/>
<dbReference type="Pfam" id="PF17762">
    <property type="entry name" value="HTH_ParB"/>
    <property type="match status" value="1"/>
</dbReference>
<accession>A0A401J8D8</accession>
<keyword evidence="5" id="KW-1185">Reference proteome</keyword>
<feature type="coiled-coil region" evidence="1">
    <location>
        <begin position="329"/>
        <end position="356"/>
    </location>
</feature>
<dbReference type="RefSeq" id="WP_043150398.1">
    <property type="nucleotide sequence ID" value="NZ_BBQY01000049.1"/>
</dbReference>
<dbReference type="InterPro" id="IPR003115">
    <property type="entry name" value="ParB_N"/>
</dbReference>
<dbReference type="PANTHER" id="PTHR33375">
    <property type="entry name" value="CHROMOSOME-PARTITIONING PROTEIN PARB-RELATED"/>
    <property type="match status" value="1"/>
</dbReference>